<keyword evidence="8" id="KW-1133">Transmembrane helix</keyword>
<keyword evidence="7" id="KW-0503">Monooxygenase</keyword>
<keyword evidence="8" id="KW-0472">Membrane</keyword>
<evidence type="ECO:0000256" key="2">
    <source>
        <dbReference type="ARBA" id="ARBA00010617"/>
    </source>
</evidence>
<keyword evidence="8" id="KW-0812">Transmembrane</keyword>
<protein>
    <submittedName>
        <fullName evidence="9">Cytochrome P450</fullName>
    </submittedName>
</protein>
<dbReference type="EMBL" id="KV428138">
    <property type="protein sequence ID" value="KZT35466.1"/>
    <property type="molecule type" value="Genomic_DNA"/>
</dbReference>
<keyword evidence="6" id="KW-0408">Iron</keyword>
<comment type="cofactor">
    <cofactor evidence="1">
        <name>heme</name>
        <dbReference type="ChEBI" id="CHEBI:30413"/>
    </cofactor>
</comment>
<dbReference type="GO" id="GO:0004497">
    <property type="term" value="F:monooxygenase activity"/>
    <property type="evidence" value="ECO:0007669"/>
    <property type="project" value="UniProtKB-KW"/>
</dbReference>
<keyword evidence="5" id="KW-0560">Oxidoreductase</keyword>
<dbReference type="GO" id="GO:0020037">
    <property type="term" value="F:heme binding"/>
    <property type="evidence" value="ECO:0007669"/>
    <property type="project" value="InterPro"/>
</dbReference>
<evidence type="ECO:0000256" key="3">
    <source>
        <dbReference type="ARBA" id="ARBA00022617"/>
    </source>
</evidence>
<evidence type="ECO:0000256" key="1">
    <source>
        <dbReference type="ARBA" id="ARBA00001971"/>
    </source>
</evidence>
<dbReference type="STRING" id="1314776.A0A166AM01"/>
<keyword evidence="3" id="KW-0349">Heme</keyword>
<dbReference type="Proteomes" id="UP000076798">
    <property type="component" value="Unassembled WGS sequence"/>
</dbReference>
<accession>A0A166AM01</accession>
<dbReference type="PANTHER" id="PTHR24287:SF1">
    <property type="entry name" value="P450, PUTATIVE (EUROFUNG)-RELATED"/>
    <property type="match status" value="1"/>
</dbReference>
<dbReference type="GO" id="GO:0005506">
    <property type="term" value="F:iron ion binding"/>
    <property type="evidence" value="ECO:0007669"/>
    <property type="project" value="InterPro"/>
</dbReference>
<keyword evidence="4" id="KW-0479">Metal-binding</keyword>
<dbReference type="OrthoDB" id="1470350at2759"/>
<dbReference type="AlphaFoldDB" id="A0A166AM01"/>
<evidence type="ECO:0000256" key="6">
    <source>
        <dbReference type="ARBA" id="ARBA00023004"/>
    </source>
</evidence>
<evidence type="ECO:0000313" key="9">
    <source>
        <dbReference type="EMBL" id="KZT35466.1"/>
    </source>
</evidence>
<dbReference type="SUPFAM" id="SSF48264">
    <property type="entry name" value="Cytochrome P450"/>
    <property type="match status" value="1"/>
</dbReference>
<evidence type="ECO:0000256" key="7">
    <source>
        <dbReference type="ARBA" id="ARBA00023033"/>
    </source>
</evidence>
<dbReference type="InterPro" id="IPR001128">
    <property type="entry name" value="Cyt_P450"/>
</dbReference>
<evidence type="ECO:0000256" key="8">
    <source>
        <dbReference type="SAM" id="Phobius"/>
    </source>
</evidence>
<reference evidence="9 10" key="1">
    <citation type="journal article" date="2016" name="Mol. Biol. Evol.">
        <title>Comparative Genomics of Early-Diverging Mushroom-Forming Fungi Provides Insights into the Origins of Lignocellulose Decay Capabilities.</title>
        <authorList>
            <person name="Nagy L.G."/>
            <person name="Riley R."/>
            <person name="Tritt A."/>
            <person name="Adam C."/>
            <person name="Daum C."/>
            <person name="Floudas D."/>
            <person name="Sun H."/>
            <person name="Yadav J.S."/>
            <person name="Pangilinan J."/>
            <person name="Larsson K.H."/>
            <person name="Matsuura K."/>
            <person name="Barry K."/>
            <person name="Labutti K."/>
            <person name="Kuo R."/>
            <person name="Ohm R.A."/>
            <person name="Bhattacharya S.S."/>
            <person name="Shirouzu T."/>
            <person name="Yoshinaga Y."/>
            <person name="Martin F.M."/>
            <person name="Grigoriev I.V."/>
            <person name="Hibbett D.S."/>
        </authorList>
    </citation>
    <scope>NUCLEOTIDE SEQUENCE [LARGE SCALE GENOMIC DNA]</scope>
    <source>
        <strain evidence="9 10">HHB10207 ss-3</strain>
    </source>
</reference>
<dbReference type="PRINTS" id="PR00463">
    <property type="entry name" value="EP450I"/>
</dbReference>
<dbReference type="PANTHER" id="PTHR24287">
    <property type="entry name" value="P450, PUTATIVE (EUROFUNG)-RELATED"/>
    <property type="match status" value="1"/>
</dbReference>
<evidence type="ECO:0000256" key="5">
    <source>
        <dbReference type="ARBA" id="ARBA00023002"/>
    </source>
</evidence>
<dbReference type="Gene3D" id="1.10.630.10">
    <property type="entry name" value="Cytochrome P450"/>
    <property type="match status" value="1"/>
</dbReference>
<dbReference type="PRINTS" id="PR00385">
    <property type="entry name" value="P450"/>
</dbReference>
<comment type="similarity">
    <text evidence="2">Belongs to the cytochrome P450 family.</text>
</comment>
<organism evidence="9 10">
    <name type="scientific">Sistotremastrum suecicum HHB10207 ss-3</name>
    <dbReference type="NCBI Taxonomy" id="1314776"/>
    <lineage>
        <taxon>Eukaryota</taxon>
        <taxon>Fungi</taxon>
        <taxon>Dikarya</taxon>
        <taxon>Basidiomycota</taxon>
        <taxon>Agaricomycotina</taxon>
        <taxon>Agaricomycetes</taxon>
        <taxon>Sistotremastrales</taxon>
        <taxon>Sistotremastraceae</taxon>
        <taxon>Sistotremastrum</taxon>
    </lineage>
</organism>
<feature type="transmembrane region" description="Helical" evidence="8">
    <location>
        <begin position="12"/>
        <end position="30"/>
    </location>
</feature>
<sequence length="506" mass="58039">MLKSTTGWLNSTTWRYIFTPVFLISALHYASPSPNRGLIVSGLTYLLIVIIIAVWDSRDAQQKLAEDAQRLGAVPIPKVKGRLPGNLDILFALVRGDRDDSCGEVFRRWSEEYGPTYNMNILWADQIITVDPENVKYVVATSFSNFEKSRKFNEMFREFLGDGIFTVDGDPWKLHRNLARPFFVKDRISDFDCFERHSSNLLRLVSDKAESKGDIDIDIQDLFARFSLDSTTDFLFGHSTNSLLGHEDASRKTDQYSQFSAAFKAMTHLCMSRVRIGSTWRWFEIFENKSREPMKIINSFVDPILTRAVQERSVLLDKNVEHENFLQHLLAADLDTELVRDELLNILLAGQDTTASLLTFTIYCLTLYPYIAVKVREEIDSQMHGRPPTVEDIKELKYLRSCMNETLRLFPPVPFNIRRSIQSCALPSPLSKTKPLYMPAGRSISYSPLLIQRRHDIWGSNALQYDPNRWLVGDAKVHVTNPFAFLPFNGGPRMASSPYSRKFHIN</sequence>
<feature type="transmembrane region" description="Helical" evidence="8">
    <location>
        <begin position="37"/>
        <end position="55"/>
    </location>
</feature>
<name>A0A166AM01_9AGAM</name>
<evidence type="ECO:0000256" key="4">
    <source>
        <dbReference type="ARBA" id="ARBA00022723"/>
    </source>
</evidence>
<dbReference type="Pfam" id="PF00067">
    <property type="entry name" value="p450"/>
    <property type="match status" value="1"/>
</dbReference>
<gene>
    <name evidence="9" type="ORF">SISSUDRAFT_990508</name>
</gene>
<dbReference type="InterPro" id="IPR002401">
    <property type="entry name" value="Cyt_P450_E_grp-I"/>
</dbReference>
<dbReference type="GO" id="GO:0016705">
    <property type="term" value="F:oxidoreductase activity, acting on paired donors, with incorporation or reduction of molecular oxygen"/>
    <property type="evidence" value="ECO:0007669"/>
    <property type="project" value="InterPro"/>
</dbReference>
<dbReference type="InterPro" id="IPR036396">
    <property type="entry name" value="Cyt_P450_sf"/>
</dbReference>
<dbReference type="InterPro" id="IPR047146">
    <property type="entry name" value="Cyt_P450_E_CYP52_fungi"/>
</dbReference>
<proteinExistence type="inferred from homology"/>
<keyword evidence="10" id="KW-1185">Reference proteome</keyword>
<evidence type="ECO:0000313" key="10">
    <source>
        <dbReference type="Proteomes" id="UP000076798"/>
    </source>
</evidence>